<keyword evidence="6" id="KW-0464">Manganese</keyword>
<evidence type="ECO:0000256" key="4">
    <source>
        <dbReference type="ARBA" id="ARBA00022801"/>
    </source>
</evidence>
<dbReference type="FunCoup" id="A0A3M0CQF1">
    <property type="interactions" value="212"/>
</dbReference>
<evidence type="ECO:0000256" key="2">
    <source>
        <dbReference type="ARBA" id="ARBA00001946"/>
    </source>
</evidence>
<keyword evidence="3" id="KW-0479">Metal-binding</keyword>
<keyword evidence="4" id="KW-0378">Hydrolase</keyword>
<dbReference type="Pfam" id="PF00293">
    <property type="entry name" value="NUDIX"/>
    <property type="match status" value="1"/>
</dbReference>
<sequence>MTDAKIKSRLAQALAAGNPAARGTRSDFDLNPDKALMDPATIRPAAVLVPIVQRAADPTLLLTRRTDHLAKHAGQVSFPGGKVDPADTDAVAAALREAEEEVGLPPASVDVVGQLDTYRTVTGFEITPVVGIVPADFDPVPAPDEVSVVFEVPLDFLMDRRNHQKQSAEWRGRERRYFAMPYDGHFIWGATAAMIVNLVDVMEAAGATREIRTERNPRPFATDGGV</sequence>
<reference evidence="8 9" key="1">
    <citation type="submission" date="2018-10" db="EMBL/GenBank/DDBJ databases">
        <title>Genomic Encyclopedia of Archaeal and Bacterial Type Strains, Phase II (KMG-II): from individual species to whole genera.</title>
        <authorList>
            <person name="Goeker M."/>
        </authorList>
    </citation>
    <scope>NUCLEOTIDE SEQUENCE [LARGE SCALE GENOMIC DNA]</scope>
    <source>
        <strain evidence="8 9">DSM 25217</strain>
    </source>
</reference>
<evidence type="ECO:0000256" key="6">
    <source>
        <dbReference type="ARBA" id="ARBA00023211"/>
    </source>
</evidence>
<dbReference type="PANTHER" id="PTHR12992">
    <property type="entry name" value="NUDIX HYDROLASE"/>
    <property type="match status" value="1"/>
</dbReference>
<dbReference type="GO" id="GO:0046872">
    <property type="term" value="F:metal ion binding"/>
    <property type="evidence" value="ECO:0007669"/>
    <property type="project" value="UniProtKB-KW"/>
</dbReference>
<dbReference type="CDD" id="cd03426">
    <property type="entry name" value="NUDIX_CoAse_Nudt7"/>
    <property type="match status" value="1"/>
</dbReference>
<keyword evidence="5" id="KW-0460">Magnesium</keyword>
<dbReference type="PROSITE" id="PS51462">
    <property type="entry name" value="NUDIX"/>
    <property type="match status" value="1"/>
</dbReference>
<dbReference type="Proteomes" id="UP000271227">
    <property type="component" value="Unassembled WGS sequence"/>
</dbReference>
<dbReference type="SUPFAM" id="SSF55811">
    <property type="entry name" value="Nudix"/>
    <property type="match status" value="1"/>
</dbReference>
<organism evidence="8 9">
    <name type="scientific">Eilatimonas milleporae</name>
    <dbReference type="NCBI Taxonomy" id="911205"/>
    <lineage>
        <taxon>Bacteria</taxon>
        <taxon>Pseudomonadati</taxon>
        <taxon>Pseudomonadota</taxon>
        <taxon>Alphaproteobacteria</taxon>
        <taxon>Kordiimonadales</taxon>
        <taxon>Kordiimonadaceae</taxon>
        <taxon>Eilatimonas</taxon>
    </lineage>
</organism>
<dbReference type="PANTHER" id="PTHR12992:SF11">
    <property type="entry name" value="MITOCHONDRIAL COENZYME A DIPHOSPHATASE NUDT8"/>
    <property type="match status" value="1"/>
</dbReference>
<dbReference type="InParanoid" id="A0A3M0CQF1"/>
<proteinExistence type="predicted"/>
<comment type="cofactor">
    <cofactor evidence="2">
        <name>Mg(2+)</name>
        <dbReference type="ChEBI" id="CHEBI:18420"/>
    </cofactor>
</comment>
<dbReference type="InterPro" id="IPR000086">
    <property type="entry name" value="NUDIX_hydrolase_dom"/>
</dbReference>
<evidence type="ECO:0000313" key="9">
    <source>
        <dbReference type="Proteomes" id="UP000271227"/>
    </source>
</evidence>
<dbReference type="GO" id="GO:0010945">
    <property type="term" value="F:coenzyme A diphosphatase activity"/>
    <property type="evidence" value="ECO:0007669"/>
    <property type="project" value="InterPro"/>
</dbReference>
<dbReference type="AlphaFoldDB" id="A0A3M0CQF1"/>
<feature type="domain" description="Nudix hydrolase" evidence="7">
    <location>
        <begin position="42"/>
        <end position="178"/>
    </location>
</feature>
<protein>
    <submittedName>
        <fullName evidence="8">NUDIX domain-containing protein</fullName>
    </submittedName>
</protein>
<dbReference type="EMBL" id="REFR01000009">
    <property type="protein sequence ID" value="RMB11778.1"/>
    <property type="molecule type" value="Genomic_DNA"/>
</dbReference>
<evidence type="ECO:0000313" key="8">
    <source>
        <dbReference type="EMBL" id="RMB11778.1"/>
    </source>
</evidence>
<evidence type="ECO:0000256" key="5">
    <source>
        <dbReference type="ARBA" id="ARBA00022842"/>
    </source>
</evidence>
<comment type="caution">
    <text evidence="8">The sequence shown here is derived from an EMBL/GenBank/DDBJ whole genome shotgun (WGS) entry which is preliminary data.</text>
</comment>
<dbReference type="InterPro" id="IPR045121">
    <property type="entry name" value="CoAse"/>
</dbReference>
<name>A0A3M0CQF1_9PROT</name>
<evidence type="ECO:0000256" key="3">
    <source>
        <dbReference type="ARBA" id="ARBA00022723"/>
    </source>
</evidence>
<comment type="cofactor">
    <cofactor evidence="1">
        <name>Mn(2+)</name>
        <dbReference type="ChEBI" id="CHEBI:29035"/>
    </cofactor>
</comment>
<dbReference type="OrthoDB" id="9802805at2"/>
<evidence type="ECO:0000259" key="7">
    <source>
        <dbReference type="PROSITE" id="PS51462"/>
    </source>
</evidence>
<keyword evidence="9" id="KW-1185">Reference proteome</keyword>
<dbReference type="Gene3D" id="3.90.79.10">
    <property type="entry name" value="Nucleoside Triphosphate Pyrophosphohydrolase"/>
    <property type="match status" value="1"/>
</dbReference>
<dbReference type="RefSeq" id="WP_121937020.1">
    <property type="nucleotide sequence ID" value="NZ_REFR01000009.1"/>
</dbReference>
<dbReference type="InterPro" id="IPR015797">
    <property type="entry name" value="NUDIX_hydrolase-like_dom_sf"/>
</dbReference>
<gene>
    <name evidence="8" type="ORF">BXY39_0261</name>
</gene>
<accession>A0A3M0CQF1</accession>
<dbReference type="NCBIfam" id="NF007980">
    <property type="entry name" value="PRK10707.1"/>
    <property type="match status" value="1"/>
</dbReference>
<evidence type="ECO:0000256" key="1">
    <source>
        <dbReference type="ARBA" id="ARBA00001936"/>
    </source>
</evidence>